<dbReference type="InterPro" id="IPR025361">
    <property type="entry name" value="DUF4265"/>
</dbReference>
<accession>A0A4R7VBP5</accession>
<protein>
    <submittedName>
        <fullName evidence="1">Uncharacterized protein DUF4265</fullName>
    </submittedName>
</protein>
<dbReference type="Pfam" id="PF14085">
    <property type="entry name" value="DUF4265"/>
    <property type="match status" value="1"/>
</dbReference>
<dbReference type="AlphaFoldDB" id="A0A4R7VBP5"/>
<gene>
    <name evidence="1" type="ORF">CLV71_111326</name>
</gene>
<organism evidence="1 2">
    <name type="scientific">Actinophytocola oryzae</name>
    <dbReference type="NCBI Taxonomy" id="502181"/>
    <lineage>
        <taxon>Bacteria</taxon>
        <taxon>Bacillati</taxon>
        <taxon>Actinomycetota</taxon>
        <taxon>Actinomycetes</taxon>
        <taxon>Pseudonocardiales</taxon>
        <taxon>Pseudonocardiaceae</taxon>
    </lineage>
</organism>
<evidence type="ECO:0000313" key="1">
    <source>
        <dbReference type="EMBL" id="TDV46367.1"/>
    </source>
</evidence>
<sequence length="176" mass="19403">MTIVRVADLRLRRPYDKLCAMSDQVRVSFALVQDSEGWPPVSAERMWATPTSQDNVVVLDNIPFFVRDVACYDVVAVTEDDEGVLWGGKTLKWSGNCTIRVIPFHDGPLQGNRQAVLDAFAPFGVDGEGAASLALVALNVPADADLVAVKRLLREGEKDRRWTWEEACIGDAWADA</sequence>
<comment type="caution">
    <text evidence="1">The sequence shown here is derived from an EMBL/GenBank/DDBJ whole genome shotgun (WGS) entry which is preliminary data.</text>
</comment>
<proteinExistence type="predicted"/>
<dbReference type="Proteomes" id="UP000294927">
    <property type="component" value="Unassembled WGS sequence"/>
</dbReference>
<reference evidence="1 2" key="1">
    <citation type="submission" date="2019-03" db="EMBL/GenBank/DDBJ databases">
        <title>Genomic Encyclopedia of Archaeal and Bacterial Type Strains, Phase II (KMG-II): from individual species to whole genera.</title>
        <authorList>
            <person name="Goeker M."/>
        </authorList>
    </citation>
    <scope>NUCLEOTIDE SEQUENCE [LARGE SCALE GENOMIC DNA]</scope>
    <source>
        <strain evidence="1 2">DSM 45499</strain>
    </source>
</reference>
<dbReference type="EMBL" id="SOCP01000011">
    <property type="protein sequence ID" value="TDV46367.1"/>
    <property type="molecule type" value="Genomic_DNA"/>
</dbReference>
<name>A0A4R7VBP5_9PSEU</name>
<keyword evidence="2" id="KW-1185">Reference proteome</keyword>
<evidence type="ECO:0000313" key="2">
    <source>
        <dbReference type="Proteomes" id="UP000294927"/>
    </source>
</evidence>